<keyword evidence="12" id="KW-0594">Phospholipid biosynthesis</keyword>
<comment type="pathway">
    <text evidence="3">Lipid metabolism; phospholipid metabolism.</text>
</comment>
<dbReference type="PANTHER" id="PTHR13906">
    <property type="entry name" value="PORCUPINE"/>
    <property type="match status" value="1"/>
</dbReference>
<evidence type="ECO:0000256" key="6">
    <source>
        <dbReference type="ARBA" id="ARBA00022679"/>
    </source>
</evidence>
<dbReference type="AlphaFoldDB" id="A0A821L477"/>
<evidence type="ECO:0000256" key="9">
    <source>
        <dbReference type="ARBA" id="ARBA00022989"/>
    </source>
</evidence>
<evidence type="ECO:0000256" key="1">
    <source>
        <dbReference type="ARBA" id="ARBA00004141"/>
    </source>
</evidence>
<feature type="transmembrane region" description="Helical" evidence="19">
    <location>
        <begin position="440"/>
        <end position="460"/>
    </location>
</feature>
<evidence type="ECO:0000256" key="14">
    <source>
        <dbReference type="ARBA" id="ARBA00023315"/>
    </source>
</evidence>
<evidence type="ECO:0000313" key="20">
    <source>
        <dbReference type="EMBL" id="CAF4745306.1"/>
    </source>
</evidence>
<keyword evidence="7 19" id="KW-0812">Transmembrane</keyword>
<name>A0A821L477_9NEOP</name>
<evidence type="ECO:0000256" key="17">
    <source>
        <dbReference type="ARBA" id="ARBA00038923"/>
    </source>
</evidence>
<keyword evidence="9 19" id="KW-1133">Transmembrane helix</keyword>
<dbReference type="Pfam" id="PF03062">
    <property type="entry name" value="MBOAT"/>
    <property type="match status" value="1"/>
</dbReference>
<dbReference type="InterPro" id="IPR049941">
    <property type="entry name" value="LPLAT_7/PORCN-like"/>
</dbReference>
<feature type="transmembrane region" description="Helical" evidence="19">
    <location>
        <begin position="177"/>
        <end position="195"/>
    </location>
</feature>
<evidence type="ECO:0000256" key="11">
    <source>
        <dbReference type="ARBA" id="ARBA00023136"/>
    </source>
</evidence>
<sequence length="483" mass="56610">MIGCVLLLLGWLNLSPVPFLAHIIGTTEPALKLLISILLGYPLGIIYNAKIKEHKPLRHIYFALMGVDLAIYNFGWSFIHNAIPALVIYLTTLLFGPGKWNAIITFVFNMTYLLVGYVMTESEDYDITWTMPHCVLTLKLIALSFDIWDGQKLKQGKELSSNNRITALERAPTLLELFGFVYFPACFLVGPIFSFKRYIDFVSDKYPLESESKSLQKHAVQRLLLGLAYLIAFQVGVSVFNIKYMMSDEFWETSIIYRHFYCGLWAHFALYKYISCWLLTEASCIRFGLSYNGNEVTKEGMVAKWDGCNNIKLMLFEGATKFQHYIDSFNCNTNFFAAEYIYKRLKFLNNRHLSQFFTLLFLALWHGLRSGYYMTFFNEFIIIFMEKEMESIISKTTLYEKVWNSPLKYVMYVFLKAYTIVFMGWSLAPFDLKIFSKWWQVYYSLFFSGFFIFLPWPFLYKRLLKMAVKKYFKSKLDEKPKSS</sequence>
<dbReference type="GO" id="GO:0071617">
    <property type="term" value="F:lysophospholipid acyltransferase activity"/>
    <property type="evidence" value="ECO:0007669"/>
    <property type="project" value="TreeGrafter"/>
</dbReference>
<comment type="caution">
    <text evidence="20">The sequence shown here is derived from an EMBL/GenBank/DDBJ whole genome shotgun (WGS) entry which is preliminary data.</text>
</comment>
<evidence type="ECO:0000256" key="15">
    <source>
        <dbReference type="ARBA" id="ARBA00025707"/>
    </source>
</evidence>
<keyword evidence="13" id="KW-1208">Phospholipid metabolism</keyword>
<comment type="similarity">
    <text evidence="4">Belongs to the membrane-bound acyltransferase family.</text>
</comment>
<dbReference type="OrthoDB" id="5974730at2759"/>
<keyword evidence="21" id="KW-1185">Reference proteome</keyword>
<dbReference type="EMBL" id="CAJOBZ010000001">
    <property type="protein sequence ID" value="CAF4745306.1"/>
    <property type="molecule type" value="Genomic_DNA"/>
</dbReference>
<comment type="subcellular location">
    <subcellularLocation>
        <location evidence="2">Endoplasmic reticulum</location>
    </subcellularLocation>
    <subcellularLocation>
        <location evidence="1">Membrane</location>
        <topology evidence="1">Multi-pass membrane protein</topology>
    </subcellularLocation>
</comment>
<dbReference type="GO" id="GO:0016020">
    <property type="term" value="C:membrane"/>
    <property type="evidence" value="ECO:0007669"/>
    <property type="project" value="UniProtKB-SubCell"/>
</dbReference>
<evidence type="ECO:0000256" key="8">
    <source>
        <dbReference type="ARBA" id="ARBA00022824"/>
    </source>
</evidence>
<evidence type="ECO:0000256" key="16">
    <source>
        <dbReference type="ARBA" id="ARBA00026120"/>
    </source>
</evidence>
<evidence type="ECO:0000256" key="12">
    <source>
        <dbReference type="ARBA" id="ARBA00023209"/>
    </source>
</evidence>
<gene>
    <name evidence="20" type="ORF">PMACD_LOCUS306</name>
</gene>
<evidence type="ECO:0000256" key="2">
    <source>
        <dbReference type="ARBA" id="ARBA00004240"/>
    </source>
</evidence>
<evidence type="ECO:0000256" key="18">
    <source>
        <dbReference type="ARBA" id="ARBA00039721"/>
    </source>
</evidence>
<feature type="transmembrane region" description="Helical" evidence="19">
    <location>
        <begin position="61"/>
        <end position="80"/>
    </location>
</feature>
<evidence type="ECO:0000313" key="21">
    <source>
        <dbReference type="Proteomes" id="UP000663880"/>
    </source>
</evidence>
<keyword evidence="11 19" id="KW-0472">Membrane</keyword>
<feature type="transmembrane region" description="Helical" evidence="19">
    <location>
        <begin position="31"/>
        <end position="49"/>
    </location>
</feature>
<dbReference type="GO" id="GO:0030258">
    <property type="term" value="P:lipid modification"/>
    <property type="evidence" value="ECO:0007669"/>
    <property type="project" value="TreeGrafter"/>
</dbReference>
<evidence type="ECO:0000256" key="10">
    <source>
        <dbReference type="ARBA" id="ARBA00023098"/>
    </source>
</evidence>
<dbReference type="InterPro" id="IPR004299">
    <property type="entry name" value="MBOAT_fam"/>
</dbReference>
<evidence type="ECO:0000256" key="19">
    <source>
        <dbReference type="SAM" id="Phobius"/>
    </source>
</evidence>
<dbReference type="EC" id="2.3.1.23" evidence="16"/>
<keyword evidence="14" id="KW-0012">Acyltransferase</keyword>
<keyword evidence="8" id="KW-0256">Endoplasmic reticulum</keyword>
<dbReference type="EC" id="2.3.1.n6" evidence="17"/>
<feature type="transmembrane region" description="Helical" evidence="19">
    <location>
        <begin position="409"/>
        <end position="428"/>
    </location>
</feature>
<evidence type="ECO:0000256" key="5">
    <source>
        <dbReference type="ARBA" id="ARBA00022516"/>
    </source>
</evidence>
<dbReference type="GO" id="GO:0005783">
    <property type="term" value="C:endoplasmic reticulum"/>
    <property type="evidence" value="ECO:0007669"/>
    <property type="project" value="UniProtKB-SubCell"/>
</dbReference>
<feature type="transmembrane region" description="Helical" evidence="19">
    <location>
        <begin position="223"/>
        <end position="242"/>
    </location>
</feature>
<protein>
    <recommendedName>
        <fullName evidence="18">Lysophospholipid acyltransferase 5</fullName>
        <ecNumber evidence="16">2.3.1.23</ecNumber>
        <ecNumber evidence="17">2.3.1.n6</ecNumber>
    </recommendedName>
</protein>
<keyword evidence="5" id="KW-0444">Lipid biosynthesis</keyword>
<dbReference type="GO" id="GO:0006656">
    <property type="term" value="P:phosphatidylcholine biosynthetic process"/>
    <property type="evidence" value="ECO:0007669"/>
    <property type="project" value="TreeGrafter"/>
</dbReference>
<evidence type="ECO:0000256" key="3">
    <source>
        <dbReference type="ARBA" id="ARBA00005074"/>
    </source>
</evidence>
<keyword evidence="6" id="KW-0808">Transferase</keyword>
<dbReference type="PANTHER" id="PTHR13906:SF14">
    <property type="entry name" value="LYSOPHOSPHOLIPID ACYLTRANSFERASE 5"/>
    <property type="match status" value="1"/>
</dbReference>
<proteinExistence type="inferred from homology"/>
<comment type="pathway">
    <text evidence="15">Phospholipid metabolism.</text>
</comment>
<organism evidence="20 21">
    <name type="scientific">Pieris macdunnoughi</name>
    <dbReference type="NCBI Taxonomy" id="345717"/>
    <lineage>
        <taxon>Eukaryota</taxon>
        <taxon>Metazoa</taxon>
        <taxon>Ecdysozoa</taxon>
        <taxon>Arthropoda</taxon>
        <taxon>Hexapoda</taxon>
        <taxon>Insecta</taxon>
        <taxon>Pterygota</taxon>
        <taxon>Neoptera</taxon>
        <taxon>Endopterygota</taxon>
        <taxon>Lepidoptera</taxon>
        <taxon>Glossata</taxon>
        <taxon>Ditrysia</taxon>
        <taxon>Papilionoidea</taxon>
        <taxon>Pieridae</taxon>
        <taxon>Pierinae</taxon>
        <taxon>Pieris</taxon>
    </lineage>
</organism>
<feature type="transmembrane region" description="Helical" evidence="19">
    <location>
        <begin position="100"/>
        <end position="120"/>
    </location>
</feature>
<keyword evidence="10" id="KW-0443">Lipid metabolism</keyword>
<accession>A0A821L477</accession>
<evidence type="ECO:0000256" key="7">
    <source>
        <dbReference type="ARBA" id="ARBA00022692"/>
    </source>
</evidence>
<evidence type="ECO:0000256" key="4">
    <source>
        <dbReference type="ARBA" id="ARBA00010323"/>
    </source>
</evidence>
<evidence type="ECO:0000256" key="13">
    <source>
        <dbReference type="ARBA" id="ARBA00023264"/>
    </source>
</evidence>
<dbReference type="Proteomes" id="UP000663880">
    <property type="component" value="Unassembled WGS sequence"/>
</dbReference>
<reference evidence="20" key="1">
    <citation type="submission" date="2021-02" db="EMBL/GenBank/DDBJ databases">
        <authorList>
            <person name="Steward A R."/>
        </authorList>
    </citation>
    <scope>NUCLEOTIDE SEQUENCE</scope>
</reference>
<dbReference type="GO" id="GO:0047184">
    <property type="term" value="F:1-acylglycerophosphocholine O-acyltransferase activity"/>
    <property type="evidence" value="ECO:0007669"/>
    <property type="project" value="UniProtKB-EC"/>
</dbReference>